<evidence type="ECO:0000256" key="7">
    <source>
        <dbReference type="PIRSR" id="PIRSR601765-1"/>
    </source>
</evidence>
<dbReference type="PANTHER" id="PTHR11002:SF79">
    <property type="entry name" value="CARBONIC ANHYDRASE 2"/>
    <property type="match status" value="1"/>
</dbReference>
<dbReference type="EC" id="4.2.1.1" evidence="2"/>
<feature type="binding site" evidence="7">
    <location>
        <position position="163"/>
    </location>
    <ligand>
        <name>Zn(2+)</name>
        <dbReference type="ChEBI" id="CHEBI:29105"/>
    </ligand>
</feature>
<feature type="binding site" evidence="7">
    <location>
        <position position="109"/>
    </location>
    <ligand>
        <name>Zn(2+)</name>
        <dbReference type="ChEBI" id="CHEBI:29105"/>
    </ligand>
</feature>
<dbReference type="Proteomes" id="UP000070188">
    <property type="component" value="Unassembled WGS sequence"/>
</dbReference>
<evidence type="ECO:0000256" key="5">
    <source>
        <dbReference type="ARBA" id="ARBA00024993"/>
    </source>
</evidence>
<dbReference type="Gene3D" id="3.40.1050.10">
    <property type="entry name" value="Carbonic anhydrase"/>
    <property type="match status" value="1"/>
</dbReference>
<comment type="caution">
    <text evidence="8">The sequence shown here is derived from an EMBL/GenBank/DDBJ whole genome shotgun (WGS) entry which is preliminary data.</text>
</comment>
<evidence type="ECO:0000256" key="3">
    <source>
        <dbReference type="ARBA" id="ARBA00022833"/>
    </source>
</evidence>
<reference evidence="9" key="1">
    <citation type="submission" date="2015-04" db="EMBL/GenBank/DDBJ databases">
        <title>Physiological reanalysis, assessment of diazotrophy, and genome sequences of multiple isolates of Streptomyces thermoautotrophicus.</title>
        <authorList>
            <person name="MacKellar D.C."/>
            <person name="Lieber L."/>
            <person name="Norman J."/>
            <person name="Bolger A."/>
            <person name="Tobin C."/>
            <person name="Murray J.W."/>
            <person name="Chang R."/>
            <person name="Ford T."/>
            <person name="Nguyen P.Q."/>
            <person name="Woodward J."/>
            <person name="Permingeat H."/>
            <person name="Joshi N.S."/>
            <person name="Silver P.A."/>
            <person name="Usadel B."/>
            <person name="Rutherford A.W."/>
            <person name="Friesen M."/>
            <person name="Prell J."/>
        </authorList>
    </citation>
    <scope>NUCLEOTIDE SEQUENCE [LARGE SCALE GENOMIC DNA]</scope>
    <source>
        <strain evidence="9">H1</strain>
    </source>
</reference>
<name>A0A132MVQ7_9ACTN</name>
<dbReference type="EMBL" id="LAXD01000001">
    <property type="protein sequence ID" value="KWX01923.1"/>
    <property type="molecule type" value="Genomic_DNA"/>
</dbReference>
<dbReference type="GO" id="GO:0004089">
    <property type="term" value="F:carbonate dehydratase activity"/>
    <property type="evidence" value="ECO:0007669"/>
    <property type="project" value="UniProtKB-EC"/>
</dbReference>
<evidence type="ECO:0000313" key="9">
    <source>
        <dbReference type="Proteomes" id="UP000070188"/>
    </source>
</evidence>
<comment type="catalytic activity">
    <reaction evidence="6">
        <text>hydrogencarbonate + H(+) = CO2 + H2O</text>
        <dbReference type="Rhea" id="RHEA:10748"/>
        <dbReference type="ChEBI" id="CHEBI:15377"/>
        <dbReference type="ChEBI" id="CHEBI:15378"/>
        <dbReference type="ChEBI" id="CHEBI:16526"/>
        <dbReference type="ChEBI" id="CHEBI:17544"/>
        <dbReference type="EC" id="4.2.1.1"/>
    </reaction>
</comment>
<evidence type="ECO:0000256" key="2">
    <source>
        <dbReference type="ARBA" id="ARBA00012925"/>
    </source>
</evidence>
<accession>A0A132MVQ7</accession>
<sequence>MRPPIRSSEAVCHEFVIFVRDIRYHYQWITRNVATPYSSISMAVFVTPSASWELAGATTRDPEQVLDSLLEGNHRFARDRMLRPNTDAQRRLELVAEQRPHTLVLSCADSRVPPELIFDQGLGDLFVVRSAGHVLDDGTLASIEFGVSQLRIPLLMVLGHTACGAAEASVMSLRSGQDLPGHLKRLVERLRPAYEEALLKPGDLVENTIVAHVRQVARAIRENPVVAEAVEAGRLAVVAARYDMATGRVELL</sequence>
<dbReference type="AlphaFoldDB" id="A0A132MVQ7"/>
<dbReference type="GO" id="GO:0015976">
    <property type="term" value="P:carbon utilization"/>
    <property type="evidence" value="ECO:0007669"/>
    <property type="project" value="InterPro"/>
</dbReference>
<dbReference type="SMART" id="SM00947">
    <property type="entry name" value="Pro_CA"/>
    <property type="match status" value="1"/>
</dbReference>
<dbReference type="Pfam" id="PF00484">
    <property type="entry name" value="Pro_CA"/>
    <property type="match status" value="1"/>
</dbReference>
<dbReference type="InterPro" id="IPR001765">
    <property type="entry name" value="Carbonic_anhydrase"/>
</dbReference>
<dbReference type="RefSeq" id="WP_158009829.1">
    <property type="nucleotide sequence ID" value="NZ_JYIK01001011.1"/>
</dbReference>
<dbReference type="InterPro" id="IPR015892">
    <property type="entry name" value="Carbonic_anhydrase_CS"/>
</dbReference>
<comment type="similarity">
    <text evidence="1">Belongs to the beta-class carbonic anhydrase family.</text>
</comment>
<protein>
    <recommendedName>
        <fullName evidence="2">carbonic anhydrase</fullName>
        <ecNumber evidence="2">4.2.1.1</ecNumber>
    </recommendedName>
</protein>
<keyword evidence="7" id="KW-0479">Metal-binding</keyword>
<evidence type="ECO:0000256" key="4">
    <source>
        <dbReference type="ARBA" id="ARBA00023239"/>
    </source>
</evidence>
<dbReference type="STRING" id="1469144.LI90_2958"/>
<dbReference type="PROSITE" id="PS00704">
    <property type="entry name" value="PROK_CO2_ANHYDRASE_1"/>
    <property type="match status" value="1"/>
</dbReference>
<evidence type="ECO:0000256" key="6">
    <source>
        <dbReference type="ARBA" id="ARBA00048348"/>
    </source>
</evidence>
<dbReference type="CDD" id="cd03378">
    <property type="entry name" value="beta_CA_cladeC"/>
    <property type="match status" value="1"/>
</dbReference>
<dbReference type="GO" id="GO:0008270">
    <property type="term" value="F:zinc ion binding"/>
    <property type="evidence" value="ECO:0007669"/>
    <property type="project" value="InterPro"/>
</dbReference>
<dbReference type="PANTHER" id="PTHR11002">
    <property type="entry name" value="CARBONIC ANHYDRASE"/>
    <property type="match status" value="1"/>
</dbReference>
<feature type="binding site" evidence="7">
    <location>
        <position position="160"/>
    </location>
    <ligand>
        <name>Zn(2+)</name>
        <dbReference type="ChEBI" id="CHEBI:29105"/>
    </ligand>
</feature>
<gene>
    <name evidence="8" type="ORF">LI90_2958</name>
</gene>
<evidence type="ECO:0000256" key="1">
    <source>
        <dbReference type="ARBA" id="ARBA00006217"/>
    </source>
</evidence>
<proteinExistence type="inferred from homology"/>
<keyword evidence="3 7" id="KW-0862">Zinc</keyword>
<evidence type="ECO:0000313" key="8">
    <source>
        <dbReference type="EMBL" id="KWX01923.1"/>
    </source>
</evidence>
<keyword evidence="4" id="KW-0456">Lyase</keyword>
<comment type="function">
    <text evidence="5">Catalyzes the reversible hydration of carbon dioxide to form bicarbonate.</text>
</comment>
<dbReference type="InterPro" id="IPR036874">
    <property type="entry name" value="Carbonic_anhydrase_sf"/>
</dbReference>
<organism evidence="8 9">
    <name type="scientific">Carbonactinospora thermoautotrophica</name>
    <dbReference type="NCBI Taxonomy" id="1469144"/>
    <lineage>
        <taxon>Bacteria</taxon>
        <taxon>Bacillati</taxon>
        <taxon>Actinomycetota</taxon>
        <taxon>Actinomycetes</taxon>
        <taxon>Kitasatosporales</taxon>
        <taxon>Carbonactinosporaceae</taxon>
        <taxon>Carbonactinospora</taxon>
    </lineage>
</organism>
<comment type="cofactor">
    <cofactor evidence="7">
        <name>Zn(2+)</name>
        <dbReference type="ChEBI" id="CHEBI:29105"/>
    </cofactor>
    <text evidence="7">Binds 1 zinc ion per subunit.</text>
</comment>
<dbReference type="SUPFAM" id="SSF53056">
    <property type="entry name" value="beta-carbonic anhydrase, cab"/>
    <property type="match status" value="1"/>
</dbReference>
<keyword evidence="9" id="KW-1185">Reference proteome</keyword>
<feature type="binding site" evidence="7">
    <location>
        <position position="107"/>
    </location>
    <ligand>
        <name>Zn(2+)</name>
        <dbReference type="ChEBI" id="CHEBI:29105"/>
    </ligand>
</feature>
<dbReference type="PATRIC" id="fig|1469144.10.peg.3190"/>